<proteinExistence type="predicted"/>
<evidence type="ECO:0000313" key="1">
    <source>
        <dbReference type="EMBL" id="CAB4185554.1"/>
    </source>
</evidence>
<name>A0A6J5R1N7_9CAUD</name>
<protein>
    <submittedName>
        <fullName evidence="1">Methyltransferase domain containing protein</fullName>
    </submittedName>
</protein>
<dbReference type="EMBL" id="LR797076">
    <property type="protein sequence ID" value="CAB4185554.1"/>
    <property type="molecule type" value="Genomic_DNA"/>
</dbReference>
<dbReference type="GO" id="GO:0032259">
    <property type="term" value="P:methylation"/>
    <property type="evidence" value="ECO:0007669"/>
    <property type="project" value="UniProtKB-KW"/>
</dbReference>
<dbReference type="Pfam" id="PF13578">
    <property type="entry name" value="Methyltransf_24"/>
    <property type="match status" value="1"/>
</dbReference>
<accession>A0A6J5R1N7</accession>
<evidence type="ECO:0000313" key="2">
    <source>
        <dbReference type="EMBL" id="CAB4193289.1"/>
    </source>
</evidence>
<dbReference type="SUPFAM" id="SSF53335">
    <property type="entry name" value="S-adenosyl-L-methionine-dependent methyltransferases"/>
    <property type="match status" value="1"/>
</dbReference>
<dbReference type="EMBL" id="LR797198">
    <property type="protein sequence ID" value="CAB4193289.1"/>
    <property type="molecule type" value="Genomic_DNA"/>
</dbReference>
<dbReference type="GO" id="GO:0008168">
    <property type="term" value="F:methyltransferase activity"/>
    <property type="evidence" value="ECO:0007669"/>
    <property type="project" value="UniProtKB-KW"/>
</dbReference>
<sequence length="190" mass="22217">MTDYPNWFSMGAQWYFEKYMTQVKDRPITALQIGAYTGDASLWLMENALTHPDSRLIDVDTWLGSDEQIHKEFNWSDVETVYQAKLEPYIKSGKIIPKKMKSTDFLRDARSKFNFVYIDGDHEAFAVLEDFTFVFDLVVPNGIIAFDDYTWGEYLPIHKRPAFAIDAIRNCYQEKVEVIDAGSQLWMRKL</sequence>
<gene>
    <name evidence="1" type="ORF">UFOVP1119_74</name>
    <name evidence="2" type="ORF">UFOVP1238_48</name>
</gene>
<dbReference type="Gene3D" id="3.40.50.150">
    <property type="entry name" value="Vaccinia Virus protein VP39"/>
    <property type="match status" value="1"/>
</dbReference>
<reference evidence="1" key="1">
    <citation type="submission" date="2020-05" db="EMBL/GenBank/DDBJ databases">
        <authorList>
            <person name="Chiriac C."/>
            <person name="Salcher M."/>
            <person name="Ghai R."/>
            <person name="Kavagutti S V."/>
        </authorList>
    </citation>
    <scope>NUCLEOTIDE SEQUENCE</scope>
</reference>
<dbReference type="InterPro" id="IPR029063">
    <property type="entry name" value="SAM-dependent_MTases_sf"/>
</dbReference>
<organism evidence="1">
    <name type="scientific">uncultured Caudovirales phage</name>
    <dbReference type="NCBI Taxonomy" id="2100421"/>
    <lineage>
        <taxon>Viruses</taxon>
        <taxon>Duplodnaviria</taxon>
        <taxon>Heunggongvirae</taxon>
        <taxon>Uroviricota</taxon>
        <taxon>Caudoviricetes</taxon>
        <taxon>Peduoviridae</taxon>
        <taxon>Maltschvirus</taxon>
        <taxon>Maltschvirus maltsch</taxon>
    </lineage>
</organism>
<keyword evidence="1" id="KW-0808">Transferase</keyword>
<keyword evidence="1" id="KW-0489">Methyltransferase</keyword>